<evidence type="ECO:0000256" key="2">
    <source>
        <dbReference type="ARBA" id="ARBA00009085"/>
    </source>
</evidence>
<dbReference type="EC" id="3.4.19.12" evidence="3"/>
<dbReference type="GO" id="GO:0004843">
    <property type="term" value="F:cysteine-type deubiquitinase activity"/>
    <property type="evidence" value="ECO:0007669"/>
    <property type="project" value="UniProtKB-EC"/>
</dbReference>
<keyword evidence="4" id="KW-0645">Protease</keyword>
<sequence>MENNGNDKDKEEQQQQPNKQQQQPQPQLRESGSFVGMRNFCFMNSLLQSMYTLNLLRDLVLGEGVAAEAESSTIPSPSSPPASLPTTGGGRVLDTPAIKIWREQGYNEQLKLTCHFLNTLRDVWKSNKSPIIPVDILKAIAGKYSQYNDFGQQDSHEFLRQLFDAMRMEELDVIYADNPDLKEKSNKRIKKLQPHHYQSVTPTTFVDLLCEGMVVNVIICASCKQIYHVYEPFLDISLALQDENKQPKRRGFRQSIRESLLGPKPEGIKKDELTVEDVVLSDTEEDEDDEHKIDEEAPPQPKSKRFSFRNSFSLGSSTPRSSLRRPSGLAAFPPPSPSSSSPHQNASQLSAPPAGGMLGRKLSKRGGNRRASRSVSGMTDVDDDTANRRSRRTLEDKIYTQKLFGDLTTPSTPQSTHSASMSELASEQTMTSLSSTPPRELRDGQSVNASNSQNSVLAALRQPPPTQTQSQSNEGSAGTGPGSEPLSTAPSTTAATPSKTGIEEAFERYAGIETLQNENEFHCHGCWKSQNEVQVEMIRKFRDSRRKDKKDDKKERLSLGLGLGGMTPLQEGEQMESVDARNRENGERTTTTTTNTTDKENEKSDNTINDNTDLTTTQPDVDYDEESDAEDDDDISEKDWNEFYGDTVPFIPRKKQVIGTKALRRTLIAIAPPVLVLHLKRFGSVGGFALSKIFDNITFPTELDIGPYIAPERPARSAEKEKSDTDALALDLPDDVDPTTTEDYKRLAELAYPVNSTRYRLRSTVNHVGRTMISGHYTAFASREEKIVGEDGTVQLQWYWASDETVKEKTEEQFLNESFKNDDQNIYVLVYERM</sequence>
<comment type="caution">
    <text evidence="10">The sequence shown here is derived from an EMBL/GenBank/DDBJ whole genome shotgun (WGS) entry which is preliminary data.</text>
</comment>
<dbReference type="EMBL" id="SPNW01000016">
    <property type="protein sequence ID" value="TIA90836.1"/>
    <property type="molecule type" value="Genomic_DNA"/>
</dbReference>
<evidence type="ECO:0000256" key="7">
    <source>
        <dbReference type="ARBA" id="ARBA00022807"/>
    </source>
</evidence>
<feature type="region of interest" description="Disordered" evidence="8">
    <location>
        <begin position="1"/>
        <end position="29"/>
    </location>
</feature>
<keyword evidence="5" id="KW-0833">Ubl conjugation pathway</keyword>
<feature type="compositionally biased region" description="Basic and acidic residues" evidence="8">
    <location>
        <begin position="542"/>
        <end position="557"/>
    </location>
</feature>
<dbReference type="InterPro" id="IPR028889">
    <property type="entry name" value="USP"/>
</dbReference>
<dbReference type="InterPro" id="IPR050164">
    <property type="entry name" value="Peptidase_C19"/>
</dbReference>
<dbReference type="InterPro" id="IPR038765">
    <property type="entry name" value="Papain-like_cys_pep_sf"/>
</dbReference>
<protein>
    <recommendedName>
        <fullName evidence="3">ubiquitinyl hydrolase 1</fullName>
        <ecNumber evidence="3">3.4.19.12</ecNumber>
    </recommendedName>
</protein>
<keyword evidence="6" id="KW-0378">Hydrolase</keyword>
<feature type="domain" description="USP" evidence="9">
    <location>
        <begin position="32"/>
        <end position="834"/>
    </location>
</feature>
<dbReference type="AlphaFoldDB" id="A0A4T0FV26"/>
<evidence type="ECO:0000256" key="4">
    <source>
        <dbReference type="ARBA" id="ARBA00022670"/>
    </source>
</evidence>
<feature type="compositionally biased region" description="Polar residues" evidence="8">
    <location>
        <begin position="408"/>
        <end position="437"/>
    </location>
</feature>
<accession>A0A4T0FV26</accession>
<dbReference type="InterPro" id="IPR001394">
    <property type="entry name" value="Peptidase_C19_UCH"/>
</dbReference>
<name>A0A4T0FV26_9BASI</name>
<evidence type="ECO:0000256" key="1">
    <source>
        <dbReference type="ARBA" id="ARBA00000707"/>
    </source>
</evidence>
<feature type="region of interest" description="Disordered" evidence="8">
    <location>
        <begin position="542"/>
        <end position="637"/>
    </location>
</feature>
<feature type="region of interest" description="Disordered" evidence="8">
    <location>
        <begin position="69"/>
        <end position="90"/>
    </location>
</feature>
<reference evidence="10 11" key="1">
    <citation type="submission" date="2019-03" db="EMBL/GenBank/DDBJ databases">
        <title>Sequencing 23 genomes of Wallemia ichthyophaga.</title>
        <authorList>
            <person name="Gostincar C."/>
        </authorList>
    </citation>
    <scope>NUCLEOTIDE SEQUENCE [LARGE SCALE GENOMIC DNA]</scope>
    <source>
        <strain evidence="10 11">EXF-5753</strain>
    </source>
</reference>
<keyword evidence="11" id="KW-1185">Reference proteome</keyword>
<dbReference type="InterPro" id="IPR018200">
    <property type="entry name" value="USP_CS"/>
</dbReference>
<dbReference type="GO" id="GO:0005634">
    <property type="term" value="C:nucleus"/>
    <property type="evidence" value="ECO:0007669"/>
    <property type="project" value="TreeGrafter"/>
</dbReference>
<feature type="compositionally biased region" description="Low complexity" evidence="8">
    <location>
        <begin position="445"/>
        <end position="460"/>
    </location>
</feature>
<dbReference type="SUPFAM" id="SSF54001">
    <property type="entry name" value="Cysteine proteinases"/>
    <property type="match status" value="1"/>
</dbReference>
<evidence type="ECO:0000256" key="3">
    <source>
        <dbReference type="ARBA" id="ARBA00012759"/>
    </source>
</evidence>
<evidence type="ECO:0000256" key="8">
    <source>
        <dbReference type="SAM" id="MobiDB-lite"/>
    </source>
</evidence>
<evidence type="ECO:0000256" key="5">
    <source>
        <dbReference type="ARBA" id="ARBA00022786"/>
    </source>
</evidence>
<dbReference type="PROSITE" id="PS00973">
    <property type="entry name" value="USP_2"/>
    <property type="match status" value="1"/>
</dbReference>
<evidence type="ECO:0000313" key="11">
    <source>
        <dbReference type="Proteomes" id="UP000310189"/>
    </source>
</evidence>
<dbReference type="Pfam" id="PF00443">
    <property type="entry name" value="UCH"/>
    <property type="match status" value="1"/>
</dbReference>
<feature type="compositionally biased region" description="Basic and acidic residues" evidence="8">
    <location>
        <begin position="578"/>
        <end position="587"/>
    </location>
</feature>
<dbReference type="GO" id="GO:0005829">
    <property type="term" value="C:cytosol"/>
    <property type="evidence" value="ECO:0007669"/>
    <property type="project" value="TreeGrafter"/>
</dbReference>
<organism evidence="10 11">
    <name type="scientific">Wallemia hederae</name>
    <dbReference type="NCBI Taxonomy" id="1540922"/>
    <lineage>
        <taxon>Eukaryota</taxon>
        <taxon>Fungi</taxon>
        <taxon>Dikarya</taxon>
        <taxon>Basidiomycota</taxon>
        <taxon>Wallemiomycotina</taxon>
        <taxon>Wallemiomycetes</taxon>
        <taxon>Wallemiales</taxon>
        <taxon>Wallemiaceae</taxon>
        <taxon>Wallemia</taxon>
    </lineage>
</organism>
<dbReference type="CDD" id="cd02257">
    <property type="entry name" value="Peptidase_C19"/>
    <property type="match status" value="1"/>
</dbReference>
<evidence type="ECO:0000313" key="10">
    <source>
        <dbReference type="EMBL" id="TIA90836.1"/>
    </source>
</evidence>
<feature type="compositionally biased region" description="Low complexity" evidence="8">
    <location>
        <begin position="14"/>
        <end position="27"/>
    </location>
</feature>
<feature type="compositionally biased region" description="Low complexity" evidence="8">
    <location>
        <begin position="308"/>
        <end position="329"/>
    </location>
</feature>
<feature type="compositionally biased region" description="Basic residues" evidence="8">
    <location>
        <begin position="361"/>
        <end position="372"/>
    </location>
</feature>
<feature type="compositionally biased region" description="Acidic residues" evidence="8">
    <location>
        <begin position="621"/>
        <end position="636"/>
    </location>
</feature>
<keyword evidence="7" id="KW-0788">Thiol protease</keyword>
<comment type="similarity">
    <text evidence="2">Belongs to the peptidase C19 family.</text>
</comment>
<dbReference type="Proteomes" id="UP000310189">
    <property type="component" value="Unassembled WGS sequence"/>
</dbReference>
<dbReference type="GO" id="GO:0016579">
    <property type="term" value="P:protein deubiquitination"/>
    <property type="evidence" value="ECO:0007669"/>
    <property type="project" value="InterPro"/>
</dbReference>
<gene>
    <name evidence="10" type="ORF">E3P99_01360</name>
</gene>
<proteinExistence type="inferred from homology"/>
<feature type="compositionally biased region" description="Low complexity" evidence="8">
    <location>
        <begin position="606"/>
        <end position="617"/>
    </location>
</feature>
<dbReference type="GO" id="GO:0006508">
    <property type="term" value="P:proteolysis"/>
    <property type="evidence" value="ECO:0007669"/>
    <property type="project" value="UniProtKB-KW"/>
</dbReference>
<feature type="compositionally biased region" description="Basic and acidic residues" evidence="8">
    <location>
        <begin position="1"/>
        <end position="13"/>
    </location>
</feature>
<dbReference type="PANTHER" id="PTHR24006">
    <property type="entry name" value="UBIQUITIN CARBOXYL-TERMINAL HYDROLASE"/>
    <property type="match status" value="1"/>
</dbReference>
<dbReference type="PANTHER" id="PTHR24006:SF888">
    <property type="entry name" value="UBIQUITIN CARBOXYL-TERMINAL HYDROLASE 30"/>
    <property type="match status" value="1"/>
</dbReference>
<dbReference type="PROSITE" id="PS50235">
    <property type="entry name" value="USP_3"/>
    <property type="match status" value="1"/>
</dbReference>
<evidence type="ECO:0000259" key="9">
    <source>
        <dbReference type="PROSITE" id="PS50235"/>
    </source>
</evidence>
<feature type="compositionally biased region" description="Low complexity" evidence="8">
    <location>
        <begin position="485"/>
        <end position="499"/>
    </location>
</feature>
<feature type="region of interest" description="Disordered" evidence="8">
    <location>
        <begin position="244"/>
        <end position="499"/>
    </location>
</feature>
<evidence type="ECO:0000256" key="6">
    <source>
        <dbReference type="ARBA" id="ARBA00022801"/>
    </source>
</evidence>
<comment type="catalytic activity">
    <reaction evidence="1">
        <text>Thiol-dependent hydrolysis of ester, thioester, amide, peptide and isopeptide bonds formed by the C-terminal Gly of ubiquitin (a 76-residue protein attached to proteins as an intracellular targeting signal).</text>
        <dbReference type="EC" id="3.4.19.12"/>
    </reaction>
</comment>
<dbReference type="OrthoDB" id="420187at2759"/>
<dbReference type="Gene3D" id="3.90.70.10">
    <property type="entry name" value="Cysteine proteinases"/>
    <property type="match status" value="2"/>
</dbReference>